<evidence type="ECO:0000256" key="6">
    <source>
        <dbReference type="ARBA" id="ARBA00035258"/>
    </source>
</evidence>
<organism evidence="10 14">
    <name type="scientific">Candidatus Hakubella thermalkaliphila</name>
    <dbReference type="NCBI Taxonomy" id="2754717"/>
    <lineage>
        <taxon>Bacteria</taxon>
        <taxon>Bacillati</taxon>
        <taxon>Actinomycetota</taxon>
        <taxon>Actinomycetota incertae sedis</taxon>
        <taxon>Candidatus Hakubellales</taxon>
        <taxon>Candidatus Hakubellaceae</taxon>
        <taxon>Candidatus Hakubella</taxon>
    </lineage>
</organism>
<dbReference type="PANTHER" id="PTHR11758">
    <property type="entry name" value="40S RIBOSOMAL PROTEIN S15A"/>
    <property type="match status" value="1"/>
</dbReference>
<evidence type="ECO:0000313" key="13">
    <source>
        <dbReference type="Proteomes" id="UP000569018"/>
    </source>
</evidence>
<evidence type="ECO:0000313" key="14">
    <source>
        <dbReference type="Proteomes" id="UP000585609"/>
    </source>
</evidence>
<keyword evidence="3 8" id="KW-0694">RNA-binding</keyword>
<dbReference type="InterPro" id="IPR000630">
    <property type="entry name" value="Ribosomal_uS8"/>
</dbReference>
<dbReference type="Gene3D" id="3.30.1490.10">
    <property type="match status" value="1"/>
</dbReference>
<dbReference type="GO" id="GO:0019843">
    <property type="term" value="F:rRNA binding"/>
    <property type="evidence" value="ECO:0007669"/>
    <property type="project" value="UniProtKB-UniRule"/>
</dbReference>
<evidence type="ECO:0000313" key="15">
    <source>
        <dbReference type="Proteomes" id="UP000588083"/>
    </source>
</evidence>
<evidence type="ECO:0000256" key="9">
    <source>
        <dbReference type="RuleBase" id="RU003660"/>
    </source>
</evidence>
<evidence type="ECO:0000256" key="1">
    <source>
        <dbReference type="ARBA" id="ARBA00006471"/>
    </source>
</evidence>
<evidence type="ECO:0000256" key="4">
    <source>
        <dbReference type="ARBA" id="ARBA00022980"/>
    </source>
</evidence>
<dbReference type="EMBL" id="BLRZ01000065">
    <property type="protein sequence ID" value="GFP30415.1"/>
    <property type="molecule type" value="Genomic_DNA"/>
</dbReference>
<dbReference type="GO" id="GO:1990904">
    <property type="term" value="C:ribonucleoprotein complex"/>
    <property type="evidence" value="ECO:0007669"/>
    <property type="project" value="UniProtKB-KW"/>
</dbReference>
<dbReference type="EMBL" id="BLSD01000015">
    <property type="protein sequence ID" value="GFP38779.1"/>
    <property type="molecule type" value="Genomic_DNA"/>
</dbReference>
<dbReference type="RefSeq" id="WP_176235398.1">
    <property type="nucleotide sequence ID" value="NZ_BLRZ01000065.1"/>
</dbReference>
<name>A0A6V8NTD9_9ACTN</name>
<evidence type="ECO:0000256" key="5">
    <source>
        <dbReference type="ARBA" id="ARBA00023274"/>
    </source>
</evidence>
<keyword evidence="4 8" id="KW-0689">Ribosomal protein</keyword>
<evidence type="ECO:0000313" key="12">
    <source>
        <dbReference type="EMBL" id="GFP38779.1"/>
    </source>
</evidence>
<dbReference type="Proteomes" id="UP000588083">
    <property type="component" value="Unassembled WGS sequence"/>
</dbReference>
<keyword evidence="15" id="KW-1185">Reference proteome</keyword>
<dbReference type="InterPro" id="IPR035987">
    <property type="entry name" value="Ribosomal_uS8_sf"/>
</dbReference>
<proteinExistence type="inferred from homology"/>
<evidence type="ECO:0000256" key="2">
    <source>
        <dbReference type="ARBA" id="ARBA00022730"/>
    </source>
</evidence>
<protein>
    <recommendedName>
        <fullName evidence="6 8">Small ribosomal subunit protein uS8</fullName>
    </recommendedName>
</protein>
<dbReference type="AlphaFoldDB" id="A0A6V8NTD9"/>
<dbReference type="NCBIfam" id="NF001109">
    <property type="entry name" value="PRK00136.1"/>
    <property type="match status" value="1"/>
</dbReference>
<sequence>MTMTDPIADMLTRLRNANKAYHEYVDVPSSRIKEEIVRILRGEGYVARYEVHRDEAQDILRIYLKYGKGKKKTISGVRRISKPGRRVYIRKNDIPKVLGGLGIAILSTPRGLVTGDQARSAGMGGEVICYVW</sequence>
<reference evidence="13 14" key="1">
    <citation type="journal article" date="2020" name="Front. Microbiol.">
        <title>Single-cell genomics of novel Actinobacteria with the Wood-Ljungdahl pathway discovered in a serpentinizing system.</title>
        <authorList>
            <person name="Merino N."/>
            <person name="Kawai M."/>
            <person name="Boyd E.S."/>
            <person name="Colman D.R."/>
            <person name="McGlynn S.E."/>
            <person name="Nealson K.H."/>
            <person name="Kurokawa K."/>
            <person name="Hongoh Y."/>
        </authorList>
    </citation>
    <scope>NUCLEOTIDE SEQUENCE [LARGE SCALE GENOMIC DNA]</scope>
    <source>
        <strain evidence="10 14">S09_30</strain>
        <strain evidence="11 15">S34</strain>
        <strain evidence="12 13">S47</strain>
    </source>
</reference>
<gene>
    <name evidence="8" type="primary">rpsH</name>
    <name evidence="10" type="ORF">HKBW3S09_00844</name>
    <name evidence="11" type="ORF">HKBW3S34_01336</name>
    <name evidence="12" type="ORF">HKBW3S47_00480</name>
</gene>
<dbReference type="SUPFAM" id="SSF56047">
    <property type="entry name" value="Ribosomal protein S8"/>
    <property type="match status" value="1"/>
</dbReference>
<dbReference type="GO" id="GO:0005737">
    <property type="term" value="C:cytoplasm"/>
    <property type="evidence" value="ECO:0007669"/>
    <property type="project" value="UniProtKB-ARBA"/>
</dbReference>
<comment type="function">
    <text evidence="8">One of the primary rRNA binding proteins, it binds directly to 16S rRNA central domain where it helps coordinate assembly of the platform of the 30S subunit.</text>
</comment>
<comment type="caution">
    <text evidence="10">The sequence shown here is derived from an EMBL/GenBank/DDBJ whole genome shotgun (WGS) entry which is preliminary data.</text>
</comment>
<dbReference type="GO" id="GO:0006412">
    <property type="term" value="P:translation"/>
    <property type="evidence" value="ECO:0007669"/>
    <property type="project" value="UniProtKB-UniRule"/>
</dbReference>
<dbReference type="GO" id="GO:0003735">
    <property type="term" value="F:structural constituent of ribosome"/>
    <property type="evidence" value="ECO:0007669"/>
    <property type="project" value="InterPro"/>
</dbReference>
<evidence type="ECO:0000256" key="7">
    <source>
        <dbReference type="ARBA" id="ARBA00046740"/>
    </source>
</evidence>
<dbReference type="Proteomes" id="UP000569018">
    <property type="component" value="Unassembled WGS sequence"/>
</dbReference>
<dbReference type="Pfam" id="PF00410">
    <property type="entry name" value="Ribosomal_S8"/>
    <property type="match status" value="1"/>
</dbReference>
<evidence type="ECO:0000256" key="3">
    <source>
        <dbReference type="ARBA" id="ARBA00022884"/>
    </source>
</evidence>
<comment type="subunit">
    <text evidence="7 8">Part of the 30S ribosomal subunit. Contacts proteins S5 and S12.</text>
</comment>
<dbReference type="EMBL" id="BLRW01000098">
    <property type="protein sequence ID" value="GFP23377.1"/>
    <property type="molecule type" value="Genomic_DNA"/>
</dbReference>
<dbReference type="HAMAP" id="MF_01302_B">
    <property type="entry name" value="Ribosomal_uS8_B"/>
    <property type="match status" value="1"/>
</dbReference>
<dbReference type="FunFam" id="3.30.1370.30:FF:000002">
    <property type="entry name" value="30S ribosomal protein S8"/>
    <property type="match status" value="1"/>
</dbReference>
<dbReference type="Proteomes" id="UP000585609">
    <property type="component" value="Unassembled WGS sequence"/>
</dbReference>
<evidence type="ECO:0000256" key="8">
    <source>
        <dbReference type="HAMAP-Rule" id="MF_01302"/>
    </source>
</evidence>
<comment type="similarity">
    <text evidence="1 8 9">Belongs to the universal ribosomal protein uS8 family.</text>
</comment>
<evidence type="ECO:0000313" key="10">
    <source>
        <dbReference type="EMBL" id="GFP23377.1"/>
    </source>
</evidence>
<dbReference type="Gene3D" id="3.30.1370.30">
    <property type="match status" value="1"/>
</dbReference>
<dbReference type="FunFam" id="3.30.1490.10:FF:000001">
    <property type="entry name" value="30S ribosomal protein S8"/>
    <property type="match status" value="1"/>
</dbReference>
<keyword evidence="2 8" id="KW-0699">rRNA-binding</keyword>
<accession>A0A6V8NTD9</accession>
<dbReference type="PROSITE" id="PS00053">
    <property type="entry name" value="RIBOSOMAL_S8"/>
    <property type="match status" value="1"/>
</dbReference>
<keyword evidence="5 8" id="KW-0687">Ribonucleoprotein</keyword>
<dbReference type="GO" id="GO:0005840">
    <property type="term" value="C:ribosome"/>
    <property type="evidence" value="ECO:0007669"/>
    <property type="project" value="UniProtKB-KW"/>
</dbReference>
<evidence type="ECO:0000313" key="11">
    <source>
        <dbReference type="EMBL" id="GFP30415.1"/>
    </source>
</evidence>
<dbReference type="InterPro" id="IPR047863">
    <property type="entry name" value="Ribosomal_uS8_CS"/>
</dbReference>